<dbReference type="InterPro" id="IPR006141">
    <property type="entry name" value="Intein_N"/>
</dbReference>
<accession>A0A8S5R7R4</accession>
<reference evidence="2" key="1">
    <citation type="journal article" date="2021" name="Proc. Natl. Acad. Sci. U.S.A.">
        <title>A Catalog of Tens of Thousands of Viruses from Human Metagenomes Reveals Hidden Associations with Chronic Diseases.</title>
        <authorList>
            <person name="Tisza M.J."/>
            <person name="Buck C.B."/>
        </authorList>
    </citation>
    <scope>NUCLEOTIDE SEQUENCE</scope>
    <source>
        <strain evidence="2">CtnRj46</strain>
    </source>
</reference>
<dbReference type="SUPFAM" id="SSF51294">
    <property type="entry name" value="Hedgehog/intein (Hint) domain"/>
    <property type="match status" value="1"/>
</dbReference>
<sequence>MYDSKHLTEELLGLERNNNGRIDHSERGINCLTGDTAVRLVDGRILTMQQLVKEYNEGIINYVYSFNEKLKIIEPQPVINAFKSGISKNLLKITLDNDKSILCTPEHRFMLRDGSYI</sequence>
<dbReference type="InterPro" id="IPR036844">
    <property type="entry name" value="Hint_dom_sf"/>
</dbReference>
<dbReference type="Gene3D" id="2.170.16.10">
    <property type="entry name" value="Hedgehog/Intein (Hint) domain"/>
    <property type="match status" value="1"/>
</dbReference>
<organism evidence="2">
    <name type="scientific">virus sp. ctnRj46</name>
    <dbReference type="NCBI Taxonomy" id="2826814"/>
    <lineage>
        <taxon>Viruses</taxon>
    </lineage>
</organism>
<dbReference type="EMBL" id="BK015829">
    <property type="protein sequence ID" value="DAE27129.1"/>
    <property type="molecule type" value="Genomic_DNA"/>
</dbReference>
<dbReference type="CDD" id="cd00081">
    <property type="entry name" value="Hint"/>
    <property type="match status" value="1"/>
</dbReference>
<protein>
    <submittedName>
        <fullName evidence="2">Hint (Hedgehog/Intein) domain N-terminal region</fullName>
    </submittedName>
</protein>
<dbReference type="PROSITE" id="PS50817">
    <property type="entry name" value="INTEIN_N_TER"/>
    <property type="match status" value="1"/>
</dbReference>
<evidence type="ECO:0000313" key="2">
    <source>
        <dbReference type="EMBL" id="DAE27129.1"/>
    </source>
</evidence>
<name>A0A8S5R7R4_9VIRU</name>
<feature type="domain" description="Hint" evidence="1">
    <location>
        <begin position="29"/>
        <end position="117"/>
    </location>
</feature>
<evidence type="ECO:0000259" key="1">
    <source>
        <dbReference type="SMART" id="SM00306"/>
    </source>
</evidence>
<dbReference type="NCBIfam" id="TIGR01445">
    <property type="entry name" value="intein_Nterm"/>
    <property type="match status" value="1"/>
</dbReference>
<proteinExistence type="predicted"/>
<dbReference type="SMART" id="SM00306">
    <property type="entry name" value="HintN"/>
    <property type="match status" value="1"/>
</dbReference>
<dbReference type="GO" id="GO:0016539">
    <property type="term" value="P:intein-mediated protein splicing"/>
    <property type="evidence" value="ECO:0007669"/>
    <property type="project" value="InterPro"/>
</dbReference>
<dbReference type="InterPro" id="IPR003587">
    <property type="entry name" value="Hint_dom_N"/>
</dbReference>